<dbReference type="EMBL" id="VISQ01000001">
    <property type="protein sequence ID" value="TVZ71575.1"/>
    <property type="molecule type" value="Genomic_DNA"/>
</dbReference>
<dbReference type="SUPFAM" id="SSF52518">
    <property type="entry name" value="Thiamin diphosphate-binding fold (THDP-binding)"/>
    <property type="match status" value="1"/>
</dbReference>
<protein>
    <submittedName>
        <fullName evidence="2">Transketolase</fullName>
    </submittedName>
</protein>
<dbReference type="Pfam" id="PF02779">
    <property type="entry name" value="Transket_pyr"/>
    <property type="match status" value="1"/>
</dbReference>
<evidence type="ECO:0000313" key="2">
    <source>
        <dbReference type="EMBL" id="TVZ71575.1"/>
    </source>
</evidence>
<accession>A0A542D210</accession>
<dbReference type="Gene3D" id="3.40.50.970">
    <property type="match status" value="1"/>
</dbReference>
<evidence type="ECO:0000259" key="1">
    <source>
        <dbReference type="SMART" id="SM00861"/>
    </source>
</evidence>
<dbReference type="AlphaFoldDB" id="A0A542D210"/>
<dbReference type="InterPro" id="IPR009014">
    <property type="entry name" value="Transketo_C/PFOR_II"/>
</dbReference>
<reference evidence="2" key="1">
    <citation type="submission" date="2019-06" db="EMBL/GenBank/DDBJ databases">
        <authorList>
            <person name="Deangelis K."/>
            <person name="Huntemann M."/>
            <person name="Clum A."/>
            <person name="Pillay M."/>
            <person name="Palaniappan K."/>
            <person name="Varghese N."/>
            <person name="Mikhailova N."/>
            <person name="Stamatis D."/>
            <person name="Reddy T."/>
            <person name="Daum C."/>
            <person name="Shapiro N."/>
            <person name="Ivanova N."/>
            <person name="Kyrpides N."/>
            <person name="Woyke T."/>
        </authorList>
    </citation>
    <scope>NUCLEOTIDE SEQUENCE [LARGE SCALE GENOMIC DNA]</scope>
    <source>
        <strain evidence="2">128R</strain>
    </source>
</reference>
<dbReference type="PANTHER" id="PTHR43825">
    <property type="entry name" value="PYRUVATE DEHYDROGENASE E1 COMPONENT"/>
    <property type="match status" value="1"/>
</dbReference>
<dbReference type="CDD" id="cd07033">
    <property type="entry name" value="TPP_PYR_DXS_TK_like"/>
    <property type="match status" value="1"/>
</dbReference>
<dbReference type="Gene3D" id="3.40.50.920">
    <property type="match status" value="1"/>
</dbReference>
<reference evidence="2" key="2">
    <citation type="submission" date="2019-08" db="EMBL/GenBank/DDBJ databases">
        <title>Investigation of anaerobic lignin degradation for improved lignocellulosic biofuels.</title>
        <authorList>
            <person name="Deangelis K.PhD."/>
        </authorList>
    </citation>
    <scope>NUCLEOTIDE SEQUENCE [LARGE SCALE GENOMIC DNA]</scope>
    <source>
        <strain evidence="2">128R</strain>
    </source>
</reference>
<dbReference type="SUPFAM" id="SSF52922">
    <property type="entry name" value="TK C-terminal domain-like"/>
    <property type="match status" value="1"/>
</dbReference>
<dbReference type="InterPro" id="IPR005475">
    <property type="entry name" value="Transketolase-like_Pyr-bd"/>
</dbReference>
<comment type="caution">
    <text evidence="2">The sequence shown here is derived from an EMBL/GenBank/DDBJ whole genome shotgun (WGS) entry which is preliminary data.</text>
</comment>
<organism evidence="2">
    <name type="scientific">Serratia fonticola</name>
    <dbReference type="NCBI Taxonomy" id="47917"/>
    <lineage>
        <taxon>Bacteria</taxon>
        <taxon>Pseudomonadati</taxon>
        <taxon>Pseudomonadota</taxon>
        <taxon>Gammaproteobacteria</taxon>
        <taxon>Enterobacterales</taxon>
        <taxon>Yersiniaceae</taxon>
        <taxon>Serratia</taxon>
    </lineage>
</organism>
<dbReference type="InterPro" id="IPR029061">
    <property type="entry name" value="THDP-binding"/>
</dbReference>
<sequence>MKKVMTWEERFADINLMRQRFAVVMSELIEVNPDIVLVLADITAERFHDVTARFPERVINVGIREQLMIDMASGLAIGGLRPFVHTFASFLIERPFEQIKIALTHQDIGAVLVSAGASYDLSVDGRTHQSPADVALLNTLANWNIYIPGHAEEAERALRIVAEGTGCDYIRLSTESNHLPYWKGETHFIPLKIGKSGTIIAVGPVADRTVAAAKDLDVTILYAPFIRPFDKETLLKTLSLPAVAIVEPYLVGTSAQQVSEALIHIPHRILSLGVQLEELRKFGTPQEHIQYHGLDEENLKNQLTAFFTVKHD</sequence>
<dbReference type="PANTHER" id="PTHR43825:SF3">
    <property type="entry name" value="PYRUVATE DEHYDROGENASE E1 COMPONENT"/>
    <property type="match status" value="1"/>
</dbReference>
<dbReference type="InterPro" id="IPR051157">
    <property type="entry name" value="PDH/Transketolase"/>
</dbReference>
<gene>
    <name evidence="2" type="ORF">FHU10_4207</name>
</gene>
<feature type="domain" description="Transketolase-like pyrimidine-binding" evidence="1">
    <location>
        <begin position="15"/>
        <end position="180"/>
    </location>
</feature>
<proteinExistence type="predicted"/>
<name>A0A542D210_SERFO</name>
<dbReference type="SMART" id="SM00861">
    <property type="entry name" value="Transket_pyr"/>
    <property type="match status" value="1"/>
</dbReference>